<feature type="domain" description="NADH:quinone oxidoreductase/Mrp antiporter transmembrane" evidence="18">
    <location>
        <begin position="108"/>
        <end position="389"/>
    </location>
</feature>
<dbReference type="PRINTS" id="PR01434">
    <property type="entry name" value="NADHDHGNASE5"/>
</dbReference>
<feature type="transmembrane region" description="Helical" evidence="17">
    <location>
        <begin position="560"/>
        <end position="580"/>
    </location>
</feature>
<feature type="transmembrane region" description="Helical" evidence="17">
    <location>
        <begin position="153"/>
        <end position="173"/>
    </location>
</feature>
<feature type="transmembrane region" description="Helical" evidence="17">
    <location>
        <begin position="217"/>
        <end position="235"/>
    </location>
</feature>
<feature type="transmembrane region" description="Helical" evidence="17">
    <location>
        <begin position="335"/>
        <end position="360"/>
    </location>
</feature>
<dbReference type="Pfam" id="PF00361">
    <property type="entry name" value="Proton_antipo_M"/>
    <property type="match status" value="1"/>
</dbReference>
<evidence type="ECO:0000256" key="2">
    <source>
        <dbReference type="ARBA" id="ARBA00004448"/>
    </source>
</evidence>
<evidence type="ECO:0000259" key="20">
    <source>
        <dbReference type="Pfam" id="PF06455"/>
    </source>
</evidence>
<keyword evidence="13 17" id="KW-0830">Ubiquinone</keyword>
<feature type="transmembrane region" description="Helical" evidence="17">
    <location>
        <begin position="493"/>
        <end position="516"/>
    </location>
</feature>
<keyword evidence="5 17" id="KW-0813">Transport</keyword>
<evidence type="ECO:0000313" key="21">
    <source>
        <dbReference type="EMBL" id="QXI88802.1"/>
    </source>
</evidence>
<keyword evidence="11 17" id="KW-1133">Transmembrane helix</keyword>
<dbReference type="PANTHER" id="PTHR42829:SF2">
    <property type="entry name" value="NADH-UBIQUINONE OXIDOREDUCTASE CHAIN 5"/>
    <property type="match status" value="1"/>
</dbReference>
<feature type="transmembrane region" description="Helical" evidence="17">
    <location>
        <begin position="179"/>
        <end position="196"/>
    </location>
</feature>
<gene>
    <name evidence="21" type="primary">nad5</name>
</gene>
<feature type="transmembrane region" description="Helical" evidence="17">
    <location>
        <begin position="88"/>
        <end position="107"/>
    </location>
</feature>
<evidence type="ECO:0000256" key="15">
    <source>
        <dbReference type="ARBA" id="ARBA00023136"/>
    </source>
</evidence>
<keyword evidence="9" id="KW-1278">Translocase</keyword>
<feature type="transmembrane region" description="Helical" evidence="17">
    <location>
        <begin position="426"/>
        <end position="446"/>
    </location>
</feature>
<dbReference type="Pfam" id="PF06455">
    <property type="entry name" value="NADH5_C"/>
    <property type="match status" value="1"/>
</dbReference>
<evidence type="ECO:0000256" key="10">
    <source>
        <dbReference type="ARBA" id="ARBA00022982"/>
    </source>
</evidence>
<keyword evidence="6" id="KW-0679">Respiratory chain</keyword>
<protein>
    <recommendedName>
        <fullName evidence="4 17">NADH-ubiquinone oxidoreductase chain 5</fullName>
        <ecNumber evidence="3 17">7.1.1.2</ecNumber>
    </recommendedName>
</protein>
<feature type="transmembrane region" description="Helical" evidence="17">
    <location>
        <begin position="274"/>
        <end position="294"/>
    </location>
</feature>
<name>A0A8F4XNN8_9NEOP</name>
<geneLocation type="mitochondrion" evidence="21"/>
<keyword evidence="8" id="KW-0999">Mitochondrion inner membrane</keyword>
<evidence type="ECO:0000256" key="14">
    <source>
        <dbReference type="ARBA" id="ARBA00023128"/>
    </source>
</evidence>
<keyword evidence="12 17" id="KW-0520">NAD</keyword>
<proteinExistence type="inferred from homology"/>
<evidence type="ECO:0000256" key="17">
    <source>
        <dbReference type="RuleBase" id="RU003404"/>
    </source>
</evidence>
<dbReference type="GO" id="GO:0015990">
    <property type="term" value="P:electron transport coupled proton transport"/>
    <property type="evidence" value="ECO:0007669"/>
    <property type="project" value="TreeGrafter"/>
</dbReference>
<feature type="domain" description="NADH-Ubiquinone oxidoreductase (complex I) chain 5 N-terminal" evidence="19">
    <location>
        <begin position="43"/>
        <end position="91"/>
    </location>
</feature>
<dbReference type="GO" id="GO:0008137">
    <property type="term" value="F:NADH dehydrogenase (ubiquinone) activity"/>
    <property type="evidence" value="ECO:0007669"/>
    <property type="project" value="UniProtKB-EC"/>
</dbReference>
<dbReference type="PANTHER" id="PTHR42829">
    <property type="entry name" value="NADH-UBIQUINONE OXIDOREDUCTASE CHAIN 5"/>
    <property type="match status" value="1"/>
</dbReference>
<feature type="transmembrane region" description="Helical" evidence="17">
    <location>
        <begin position="380"/>
        <end position="405"/>
    </location>
</feature>
<dbReference type="InterPro" id="IPR003945">
    <property type="entry name" value="NU5C-like"/>
</dbReference>
<keyword evidence="7 17" id="KW-0812">Transmembrane</keyword>
<keyword evidence="10" id="KW-0249">Electron transport</keyword>
<dbReference type="PRINTS" id="PR01435">
    <property type="entry name" value="NPOXDRDTASE5"/>
</dbReference>
<comment type="function">
    <text evidence="17">Core subunit of the mitochondrial membrane respiratory chain NADH dehydrogenase (Complex I) which catalyzes electron transfer from NADH through the respiratory chain, using ubiquinone as an electron acceptor. Essential for the catalytic activity and assembly of complex I.</text>
</comment>
<feature type="transmembrane region" description="Helical" evidence="17">
    <location>
        <begin position="461"/>
        <end position="481"/>
    </location>
</feature>
<evidence type="ECO:0000256" key="11">
    <source>
        <dbReference type="ARBA" id="ARBA00022989"/>
    </source>
</evidence>
<comment type="similarity">
    <text evidence="17">Belongs to the complex I subunit 5 family.</text>
</comment>
<dbReference type="Pfam" id="PF00662">
    <property type="entry name" value="Proton_antipo_N"/>
    <property type="match status" value="1"/>
</dbReference>
<comment type="subcellular location">
    <subcellularLocation>
        <location evidence="2">Mitochondrion inner membrane</location>
        <topology evidence="2">Multi-pass membrane protein</topology>
    </subcellularLocation>
</comment>
<evidence type="ECO:0000256" key="8">
    <source>
        <dbReference type="ARBA" id="ARBA00022792"/>
    </source>
</evidence>
<feature type="domain" description="NADH dehydrogenase subunit 5 C-terminal" evidence="20">
    <location>
        <begin position="395"/>
        <end position="576"/>
    </location>
</feature>
<feature type="transmembrane region" description="Helical" evidence="17">
    <location>
        <begin position="50"/>
        <end position="76"/>
    </location>
</feature>
<evidence type="ECO:0000259" key="19">
    <source>
        <dbReference type="Pfam" id="PF00662"/>
    </source>
</evidence>
<comment type="catalytic activity">
    <reaction evidence="16 17">
        <text>a ubiquinone + NADH + 5 H(+)(in) = a ubiquinol + NAD(+) + 4 H(+)(out)</text>
        <dbReference type="Rhea" id="RHEA:29091"/>
        <dbReference type="Rhea" id="RHEA-COMP:9565"/>
        <dbReference type="Rhea" id="RHEA-COMP:9566"/>
        <dbReference type="ChEBI" id="CHEBI:15378"/>
        <dbReference type="ChEBI" id="CHEBI:16389"/>
        <dbReference type="ChEBI" id="CHEBI:17976"/>
        <dbReference type="ChEBI" id="CHEBI:57540"/>
        <dbReference type="ChEBI" id="CHEBI:57945"/>
        <dbReference type="EC" id="7.1.1.2"/>
    </reaction>
</comment>
<organism evidence="21">
    <name type="scientific">Onryza maga</name>
    <dbReference type="NCBI Taxonomy" id="1678248"/>
    <lineage>
        <taxon>Eukaryota</taxon>
        <taxon>Metazoa</taxon>
        <taxon>Ecdysozoa</taxon>
        <taxon>Arthropoda</taxon>
        <taxon>Hexapoda</taxon>
        <taxon>Insecta</taxon>
        <taxon>Pterygota</taxon>
        <taxon>Neoptera</taxon>
        <taxon>Endopterygota</taxon>
        <taxon>Lepidoptera</taxon>
        <taxon>Glossata</taxon>
        <taxon>Ditrysia</taxon>
        <taxon>Hesperioidea</taxon>
        <taxon>Hesperiidae</taxon>
        <taxon>Hesperiinae</taxon>
        <taxon>Aeromachini</taxon>
        <taxon>Onryza</taxon>
    </lineage>
</organism>
<dbReference type="InterPro" id="IPR010934">
    <property type="entry name" value="NADH_DH_su5_C"/>
</dbReference>
<evidence type="ECO:0000259" key="18">
    <source>
        <dbReference type="Pfam" id="PF00361"/>
    </source>
</evidence>
<evidence type="ECO:0000256" key="7">
    <source>
        <dbReference type="ARBA" id="ARBA00022692"/>
    </source>
</evidence>
<feature type="transmembrane region" description="Helical" evidence="17">
    <location>
        <begin position="7"/>
        <end position="30"/>
    </location>
</feature>
<accession>A0A8F4XNN8</accession>
<evidence type="ECO:0000256" key="4">
    <source>
        <dbReference type="ARBA" id="ARBA00021096"/>
    </source>
</evidence>
<feature type="transmembrane region" description="Helical" evidence="17">
    <location>
        <begin position="241"/>
        <end position="262"/>
    </location>
</feature>
<dbReference type="InterPro" id="IPR001750">
    <property type="entry name" value="ND/Mrp_TM"/>
</dbReference>
<evidence type="ECO:0000256" key="3">
    <source>
        <dbReference type="ARBA" id="ARBA00012944"/>
    </source>
</evidence>
<evidence type="ECO:0000256" key="9">
    <source>
        <dbReference type="ARBA" id="ARBA00022967"/>
    </source>
</evidence>
<keyword evidence="15 17" id="KW-0472">Membrane</keyword>
<evidence type="ECO:0000256" key="6">
    <source>
        <dbReference type="ARBA" id="ARBA00022660"/>
    </source>
</evidence>
<dbReference type="AlphaFoldDB" id="A0A8F4XNN8"/>
<keyword evidence="14 17" id="KW-0496">Mitochondrion</keyword>
<evidence type="ECO:0000256" key="13">
    <source>
        <dbReference type="ARBA" id="ARBA00023075"/>
    </source>
</evidence>
<feature type="transmembrane region" description="Helical" evidence="17">
    <location>
        <begin position="306"/>
        <end position="323"/>
    </location>
</feature>
<comment type="function">
    <text evidence="1">Core subunit of the mitochondrial membrane respiratory chain NADH dehydrogenase (Complex I) that is believed to belong to the minimal assembly required for catalysis. Complex I functions in the transfer of electrons from NADH to the respiratory chain. The immediate electron acceptor for the enzyme is believed to be ubiquinone.</text>
</comment>
<dbReference type="EC" id="7.1.1.2" evidence="3 17"/>
<reference evidence="21" key="1">
    <citation type="journal article" date="2021" name="Ecol. Evol.">
        <title>Complete mitochondrial genomes of three skippers in the tribe Aeromachini (Lepidoptera: Hesperiidae: Hesperiinae) and their phylogenetic implications.</title>
        <authorList>
            <person name="Hao X."/>
            <person name="Liu J."/>
            <person name="Chiba H."/>
            <person name="Xiao J."/>
            <person name="Yuan X."/>
        </authorList>
    </citation>
    <scope>NUCLEOTIDE SEQUENCE</scope>
</reference>
<dbReference type="GO" id="GO:0005743">
    <property type="term" value="C:mitochondrial inner membrane"/>
    <property type="evidence" value="ECO:0007669"/>
    <property type="project" value="UniProtKB-SubCell"/>
</dbReference>
<evidence type="ECO:0000256" key="1">
    <source>
        <dbReference type="ARBA" id="ARBA00003257"/>
    </source>
</evidence>
<dbReference type="InterPro" id="IPR001516">
    <property type="entry name" value="Proton_antipo_N"/>
</dbReference>
<dbReference type="GO" id="GO:0042773">
    <property type="term" value="P:ATP synthesis coupled electron transport"/>
    <property type="evidence" value="ECO:0007669"/>
    <property type="project" value="InterPro"/>
</dbReference>
<evidence type="ECO:0000256" key="5">
    <source>
        <dbReference type="ARBA" id="ARBA00022448"/>
    </source>
</evidence>
<evidence type="ECO:0000256" key="16">
    <source>
        <dbReference type="ARBA" id="ARBA00049551"/>
    </source>
</evidence>
<dbReference type="EMBL" id="MW288059">
    <property type="protein sequence ID" value="QXI88802.1"/>
    <property type="molecule type" value="Genomic_DNA"/>
</dbReference>
<sequence length="581" mass="67678">MKKDFSICFISFFFLFFFSLINFFMMMYFIMNNMVIFMEWELISFNSMNIVMSILLDWMSFLFMMFVSLISSCVIYYSKSYMSSELNLNRFIILVLLFILSMVLLIISPNIISILLGWDGLGLVSYCLVIYYQNLKSFNAGMLTALSNRIGDVFILMVISWMMNFGSWNYIFYLDFMNNDYAMMIISMMIIIAAMTKSAQIPFSSWLPAAMAAPTPVSALVHSSTLVTAGVYLLIRFNNLLLNTFFLNLLLVLSGLTMMMAGISANYEFDLKKIIALSTLSQLGLMMSILSMGLPDLAFFHLLTHAMFKALLFMCAGVIIHMMNDNQDIRMMGGLSFYIPLTSLCLNISNLALCGIPYLAGFYSKDLILEVVSMSNLNILIFYLYYFSTGLTMFYTMRLFMYLMVNDYNLLSVYNLYDEDFVMLKSMFMLLFMSVVVGSFLSWMIFSYPYMIYLPLNLKMMVFYVSFIGLLMGYLISNMNFNSLNKFLKIYNLSLFLCMMWFMPSLSTYGLSYYFLNLSQNMMKKIDMGWSEYYSGLGMFKIIKVYSIFNSYIQMNNLKIYLFSFILWMMFIYFMFIITIV</sequence>
<dbReference type="GO" id="GO:0003954">
    <property type="term" value="F:NADH dehydrogenase activity"/>
    <property type="evidence" value="ECO:0007669"/>
    <property type="project" value="TreeGrafter"/>
</dbReference>
<evidence type="ECO:0000256" key="12">
    <source>
        <dbReference type="ARBA" id="ARBA00023027"/>
    </source>
</evidence>